<dbReference type="RefSeq" id="XP_056078173.1">
    <property type="nucleotide sequence ID" value="XM_056224234.1"/>
</dbReference>
<evidence type="ECO:0000313" key="3">
    <source>
        <dbReference type="Proteomes" id="UP001161438"/>
    </source>
</evidence>
<name>A0AA35NEF2_SACMI</name>
<sequence>MKLNTEEDNLSSMEGTSQLINKNLDKYLEKNKISHKTSKNRIGSENGDVTNSTEDNHPLMDEGTASMLCTGIPKEGGSCSNEEEDSGSGVEENSDEAEEESTKAYGELVAVLQNYNISLSVLDEPQTKSWLEKYTGVYRSSWHS</sequence>
<evidence type="ECO:0000256" key="1">
    <source>
        <dbReference type="SAM" id="MobiDB-lite"/>
    </source>
</evidence>
<dbReference type="AlphaFoldDB" id="A0AA35NEF2"/>
<reference evidence="2" key="1">
    <citation type="submission" date="2022-10" db="EMBL/GenBank/DDBJ databases">
        <authorList>
            <person name="Byrne P K."/>
        </authorList>
    </citation>
    <scope>NUCLEOTIDE SEQUENCE</scope>
    <source>
        <strain evidence="2">IFO1815</strain>
    </source>
</reference>
<organism evidence="2 3">
    <name type="scientific">Saccharomyces mikatae IFO 1815</name>
    <dbReference type="NCBI Taxonomy" id="226126"/>
    <lineage>
        <taxon>Eukaryota</taxon>
        <taxon>Fungi</taxon>
        <taxon>Dikarya</taxon>
        <taxon>Ascomycota</taxon>
        <taxon>Saccharomycotina</taxon>
        <taxon>Saccharomycetes</taxon>
        <taxon>Saccharomycetales</taxon>
        <taxon>Saccharomycetaceae</taxon>
        <taxon>Saccharomyces</taxon>
    </lineage>
</organism>
<proteinExistence type="predicted"/>
<protein>
    <submittedName>
        <fullName evidence="2">Uncharacterized protein</fullName>
    </submittedName>
</protein>
<evidence type="ECO:0000313" key="2">
    <source>
        <dbReference type="EMBL" id="CAI4035053.1"/>
    </source>
</evidence>
<feature type="compositionally biased region" description="Polar residues" evidence="1">
    <location>
        <begin position="40"/>
        <end position="53"/>
    </location>
</feature>
<gene>
    <name evidence="2" type="primary">SMKI12G1910</name>
    <name evidence="2" type="ORF">SMKI_12G1910</name>
</gene>
<feature type="compositionally biased region" description="Acidic residues" evidence="1">
    <location>
        <begin position="81"/>
        <end position="99"/>
    </location>
</feature>
<accession>A0AA35NEF2</accession>
<dbReference type="Proteomes" id="UP001161438">
    <property type="component" value="Chromosome 12"/>
</dbReference>
<feature type="region of interest" description="Disordered" evidence="1">
    <location>
        <begin position="31"/>
        <end position="105"/>
    </location>
</feature>
<keyword evidence="3" id="KW-1185">Reference proteome</keyword>
<dbReference type="GeneID" id="80919907"/>
<dbReference type="EMBL" id="OX365768">
    <property type="protein sequence ID" value="CAI4035053.1"/>
    <property type="molecule type" value="Genomic_DNA"/>
</dbReference>